<evidence type="ECO:0000256" key="6">
    <source>
        <dbReference type="ARBA" id="ARBA00023027"/>
    </source>
</evidence>
<dbReference type="EMBL" id="MFHD01000002">
    <property type="protein sequence ID" value="OGF63469.1"/>
    <property type="molecule type" value="Genomic_DNA"/>
</dbReference>
<dbReference type="InterPro" id="IPR006176">
    <property type="entry name" value="3-OHacyl-CoA_DH_NAD-bd"/>
</dbReference>
<keyword evidence="11" id="KW-0511">Multifunctional enzyme</keyword>
<dbReference type="InterPro" id="IPR029045">
    <property type="entry name" value="ClpP/crotonase-like_dom_sf"/>
</dbReference>
<dbReference type="STRING" id="1798325.A2834_01315"/>
<dbReference type="AlphaFoldDB" id="A0A1F5VJ30"/>
<dbReference type="GO" id="GO:0003857">
    <property type="term" value="F:(3S)-3-hydroxyacyl-CoA dehydrogenase (NAD+) activity"/>
    <property type="evidence" value="ECO:0007669"/>
    <property type="project" value="UniProtKB-EC"/>
</dbReference>
<evidence type="ECO:0000256" key="8">
    <source>
        <dbReference type="ARBA" id="ARBA00023140"/>
    </source>
</evidence>
<evidence type="ECO:0000259" key="13">
    <source>
        <dbReference type="Pfam" id="PF00725"/>
    </source>
</evidence>
<dbReference type="InterPro" id="IPR013328">
    <property type="entry name" value="6PGD_dom2"/>
</dbReference>
<dbReference type="GO" id="GO:0004300">
    <property type="term" value="F:enoyl-CoA hydratase activity"/>
    <property type="evidence" value="ECO:0007669"/>
    <property type="project" value="UniProtKB-ARBA"/>
</dbReference>
<keyword evidence="8" id="KW-0576">Peroxisome</keyword>
<dbReference type="Pfam" id="PF00378">
    <property type="entry name" value="ECH_1"/>
    <property type="match status" value="1"/>
</dbReference>
<dbReference type="GO" id="GO:0070403">
    <property type="term" value="F:NAD+ binding"/>
    <property type="evidence" value="ECO:0007669"/>
    <property type="project" value="InterPro"/>
</dbReference>
<keyword evidence="4" id="KW-0442">Lipid degradation</keyword>
<evidence type="ECO:0000256" key="5">
    <source>
        <dbReference type="ARBA" id="ARBA00023002"/>
    </source>
</evidence>
<dbReference type="InterPro" id="IPR006108">
    <property type="entry name" value="3HC_DH_C"/>
</dbReference>
<evidence type="ECO:0000256" key="11">
    <source>
        <dbReference type="ARBA" id="ARBA00023268"/>
    </source>
</evidence>
<dbReference type="InterPro" id="IPR001753">
    <property type="entry name" value="Enoyl-CoA_hydra/iso"/>
</dbReference>
<dbReference type="SUPFAM" id="SSF51735">
    <property type="entry name" value="NAD(P)-binding Rossmann-fold domains"/>
    <property type="match status" value="1"/>
</dbReference>
<dbReference type="Pfam" id="PF02737">
    <property type="entry name" value="3HCDH_N"/>
    <property type="match status" value="1"/>
</dbReference>
<keyword evidence="6" id="KW-0520">NAD</keyword>
<dbReference type="SUPFAM" id="SSF48179">
    <property type="entry name" value="6-phosphogluconate dehydrogenase C-terminal domain-like"/>
    <property type="match status" value="1"/>
</dbReference>
<dbReference type="GO" id="GO:0016853">
    <property type="term" value="F:isomerase activity"/>
    <property type="evidence" value="ECO:0007669"/>
    <property type="project" value="UniProtKB-KW"/>
</dbReference>
<dbReference type="PANTHER" id="PTHR23309">
    <property type="entry name" value="3-HYDROXYACYL-COA DEHYROGENASE"/>
    <property type="match status" value="1"/>
</dbReference>
<dbReference type="GO" id="GO:0006635">
    <property type="term" value="P:fatty acid beta-oxidation"/>
    <property type="evidence" value="ECO:0007669"/>
    <property type="project" value="UniProtKB-UniPathway"/>
</dbReference>
<proteinExistence type="predicted"/>
<organism evidence="15 16">
    <name type="scientific">Candidatus Giovannonibacteria bacterium RIFCSPHIGHO2_01_FULL_45_23</name>
    <dbReference type="NCBI Taxonomy" id="1798325"/>
    <lineage>
        <taxon>Bacteria</taxon>
        <taxon>Candidatus Giovannoniibacteriota</taxon>
    </lineage>
</organism>
<evidence type="ECO:0000256" key="4">
    <source>
        <dbReference type="ARBA" id="ARBA00022963"/>
    </source>
</evidence>
<dbReference type="Gene3D" id="3.90.226.10">
    <property type="entry name" value="2-enoyl-CoA Hydratase, Chain A, domain 1"/>
    <property type="match status" value="1"/>
</dbReference>
<gene>
    <name evidence="15" type="ORF">A2834_01315</name>
</gene>
<comment type="caution">
    <text evidence="15">The sequence shown here is derived from an EMBL/GenBank/DDBJ whole genome shotgun (WGS) entry which is preliminary data.</text>
</comment>
<dbReference type="SUPFAM" id="SSF52096">
    <property type="entry name" value="ClpP/crotonase"/>
    <property type="match status" value="1"/>
</dbReference>
<evidence type="ECO:0000256" key="2">
    <source>
        <dbReference type="ARBA" id="ARBA00005005"/>
    </source>
</evidence>
<feature type="domain" description="3-hydroxyacyl-CoA dehydrogenase C-terminal" evidence="13">
    <location>
        <begin position="310"/>
        <end position="368"/>
    </location>
</feature>
<evidence type="ECO:0000259" key="14">
    <source>
        <dbReference type="Pfam" id="PF02737"/>
    </source>
</evidence>
<evidence type="ECO:0000256" key="9">
    <source>
        <dbReference type="ARBA" id="ARBA00023235"/>
    </source>
</evidence>
<dbReference type="Proteomes" id="UP000179251">
    <property type="component" value="Unassembled WGS sequence"/>
</dbReference>
<keyword evidence="3" id="KW-0276">Fatty acid metabolism</keyword>
<dbReference type="InterPro" id="IPR008927">
    <property type="entry name" value="6-PGluconate_DH-like_C_sf"/>
</dbReference>
<feature type="domain" description="3-hydroxyacyl-CoA dehydrogenase NAD binding" evidence="14">
    <location>
        <begin position="2"/>
        <end position="180"/>
    </location>
</feature>
<dbReference type="Gene3D" id="1.10.1040.10">
    <property type="entry name" value="N-(1-d-carboxylethyl)-l-norvaline Dehydrogenase, domain 2"/>
    <property type="match status" value="1"/>
</dbReference>
<keyword evidence="9" id="KW-0413">Isomerase</keyword>
<dbReference type="UniPathway" id="UPA00659"/>
<keyword evidence="10" id="KW-0456">Lyase</keyword>
<evidence type="ECO:0000256" key="12">
    <source>
        <dbReference type="ARBA" id="ARBA00049556"/>
    </source>
</evidence>
<comment type="catalytic activity">
    <reaction evidence="12">
        <text>a (3S)-3-hydroxyacyl-CoA + NAD(+) = a 3-oxoacyl-CoA + NADH + H(+)</text>
        <dbReference type="Rhea" id="RHEA:22432"/>
        <dbReference type="ChEBI" id="CHEBI:15378"/>
        <dbReference type="ChEBI" id="CHEBI:57318"/>
        <dbReference type="ChEBI" id="CHEBI:57540"/>
        <dbReference type="ChEBI" id="CHEBI:57945"/>
        <dbReference type="ChEBI" id="CHEBI:90726"/>
        <dbReference type="EC" id="1.1.1.35"/>
    </reaction>
</comment>
<comment type="pathway">
    <text evidence="2">Lipid metabolism; fatty acid beta-oxidation.</text>
</comment>
<evidence type="ECO:0000313" key="16">
    <source>
        <dbReference type="Proteomes" id="UP000179251"/>
    </source>
</evidence>
<sequence length="657" mass="72830">MGKMGLGIVEVLLARIGCEVIAFDISGDSAETIKAADLKLKNNLYHLKDAERKLFFDSKKAVFDLASKVSWCGMDPNKMAAYLPNCDFVIEAVYEDEALKKSLYQKIEKYAGAETPIFSNTSTIQISRLAAEMTRPERFMGLHFFNPVPLMPVVEVIIGKNTSKETGIAAAHIVHRLEKKFCLGPDSPGFVVNGAYVPAIKTALEEHEAGATCEEIDKACTTGRWVNFPPARKYVETLINESVKMIAKYKADPRLNHLSEKQARENIEELMRLGTNMPAGPFELDELLRSGEAEKMACDVRHPQRWKICLAMGPFKFIDLVGIDVATDCVYSIGAQEPERGWKEPALLVKMKSAGKLGQKSGEGFYRYGPHVRIEYPEAGYAKIVFENGKKNSLAMDLIKKLRSAFAELKTKPDLKAVFLQGSNGNFATGADIGEFPSCLIDEGVRKQAINEGRLLLEQIMDFPAPVIAAVEMFALGGAYEIALACDLIIATEKNKIGLPEKGLGILPGWLGTQTLARRVGLEKALWMILGAEMVEASASWIDVLLKRNELTWTKLKALADGAKKRQFEPLNYNLSQKLLYARKFVELYFKVKCGIEPASALIALKAIWRGNKKDLRSGAGVEWNAILEAFGTEGAEKGIRYFLETGKHLYKPKTNK</sequence>
<accession>A0A1F5VJ30</accession>
<evidence type="ECO:0000256" key="3">
    <source>
        <dbReference type="ARBA" id="ARBA00022832"/>
    </source>
</evidence>
<dbReference type="InterPro" id="IPR036291">
    <property type="entry name" value="NAD(P)-bd_dom_sf"/>
</dbReference>
<reference evidence="15 16" key="1">
    <citation type="journal article" date="2016" name="Nat. Commun.">
        <title>Thousands of microbial genomes shed light on interconnected biogeochemical processes in an aquifer system.</title>
        <authorList>
            <person name="Anantharaman K."/>
            <person name="Brown C.T."/>
            <person name="Hug L.A."/>
            <person name="Sharon I."/>
            <person name="Castelle C.J."/>
            <person name="Probst A.J."/>
            <person name="Thomas B.C."/>
            <person name="Singh A."/>
            <person name="Wilkins M.J."/>
            <person name="Karaoz U."/>
            <person name="Brodie E.L."/>
            <person name="Williams K.H."/>
            <person name="Hubbard S.S."/>
            <person name="Banfield J.F."/>
        </authorList>
    </citation>
    <scope>NUCLEOTIDE SEQUENCE [LARGE SCALE GENOMIC DNA]</scope>
</reference>
<dbReference type="CDD" id="cd06558">
    <property type="entry name" value="crotonase-like"/>
    <property type="match status" value="1"/>
</dbReference>
<name>A0A1F5VJ30_9BACT</name>
<dbReference type="Gene3D" id="3.40.50.720">
    <property type="entry name" value="NAD(P)-binding Rossmann-like Domain"/>
    <property type="match status" value="1"/>
</dbReference>
<evidence type="ECO:0000256" key="1">
    <source>
        <dbReference type="ARBA" id="ARBA00004275"/>
    </source>
</evidence>
<evidence type="ECO:0000256" key="10">
    <source>
        <dbReference type="ARBA" id="ARBA00023239"/>
    </source>
</evidence>
<protein>
    <submittedName>
        <fullName evidence="15">Uncharacterized protein</fullName>
    </submittedName>
</protein>
<keyword evidence="5" id="KW-0560">Oxidoreductase</keyword>
<keyword evidence="7" id="KW-0443">Lipid metabolism</keyword>
<dbReference type="Pfam" id="PF00725">
    <property type="entry name" value="3HCDH"/>
    <property type="match status" value="1"/>
</dbReference>
<evidence type="ECO:0000313" key="15">
    <source>
        <dbReference type="EMBL" id="OGF63469.1"/>
    </source>
</evidence>
<evidence type="ECO:0000256" key="7">
    <source>
        <dbReference type="ARBA" id="ARBA00023098"/>
    </source>
</evidence>
<comment type="subcellular location">
    <subcellularLocation>
        <location evidence="1">Peroxisome</location>
    </subcellularLocation>
</comment>